<organism evidence="9 10">
    <name type="scientific">Pagothenia borchgrevinki</name>
    <name type="common">Bald rockcod</name>
    <name type="synonym">Trematomus borchgrevinki</name>
    <dbReference type="NCBI Taxonomy" id="8213"/>
    <lineage>
        <taxon>Eukaryota</taxon>
        <taxon>Metazoa</taxon>
        <taxon>Chordata</taxon>
        <taxon>Craniata</taxon>
        <taxon>Vertebrata</taxon>
        <taxon>Euteleostomi</taxon>
        <taxon>Actinopterygii</taxon>
        <taxon>Neopterygii</taxon>
        <taxon>Teleostei</taxon>
        <taxon>Neoteleostei</taxon>
        <taxon>Acanthomorphata</taxon>
        <taxon>Eupercaria</taxon>
        <taxon>Perciformes</taxon>
        <taxon>Notothenioidei</taxon>
        <taxon>Nototheniidae</taxon>
        <taxon>Pagothenia</taxon>
    </lineage>
</organism>
<gene>
    <name evidence="9" type="ORF">OYC64_017895</name>
</gene>
<feature type="signal peptide" evidence="7">
    <location>
        <begin position="1"/>
        <end position="17"/>
    </location>
</feature>
<dbReference type="InterPro" id="IPR001254">
    <property type="entry name" value="Trypsin_dom"/>
</dbReference>
<evidence type="ECO:0000256" key="7">
    <source>
        <dbReference type="SAM" id="SignalP"/>
    </source>
</evidence>
<dbReference type="GO" id="GO:0006508">
    <property type="term" value="P:proteolysis"/>
    <property type="evidence" value="ECO:0007669"/>
    <property type="project" value="UniProtKB-KW"/>
</dbReference>
<dbReference type="AlphaFoldDB" id="A0ABD2GNC2"/>
<evidence type="ECO:0000256" key="6">
    <source>
        <dbReference type="SAM" id="MobiDB-lite"/>
    </source>
</evidence>
<dbReference type="Proteomes" id="UP001619887">
    <property type="component" value="Unassembled WGS sequence"/>
</dbReference>
<keyword evidence="2 5" id="KW-0378">Hydrolase</keyword>
<keyword evidence="7" id="KW-0732">Signal</keyword>
<dbReference type="PROSITE" id="PS50240">
    <property type="entry name" value="TRYPSIN_DOM"/>
    <property type="match status" value="1"/>
</dbReference>
<dbReference type="InterPro" id="IPR043504">
    <property type="entry name" value="Peptidase_S1_PA_chymotrypsin"/>
</dbReference>
<dbReference type="PRINTS" id="PR00722">
    <property type="entry name" value="CHYMOTRYPSIN"/>
</dbReference>
<evidence type="ECO:0000256" key="4">
    <source>
        <dbReference type="ARBA" id="ARBA00023157"/>
    </source>
</evidence>
<dbReference type="InterPro" id="IPR018114">
    <property type="entry name" value="TRYPSIN_HIS"/>
</dbReference>
<feature type="compositionally biased region" description="Basic and acidic residues" evidence="6">
    <location>
        <begin position="593"/>
        <end position="614"/>
    </location>
</feature>
<proteinExistence type="predicted"/>
<keyword evidence="3 5" id="KW-0720">Serine protease</keyword>
<protein>
    <recommendedName>
        <fullName evidence="8">Peptidase S1 domain-containing protein</fullName>
    </recommendedName>
</protein>
<feature type="compositionally biased region" description="Low complexity" evidence="6">
    <location>
        <begin position="663"/>
        <end position="685"/>
    </location>
</feature>
<reference evidence="9 10" key="1">
    <citation type="journal article" date="2022" name="G3 (Bethesda)">
        <title>Evaluating Illumina-, Nanopore-, and PacBio-based genome assembly strategies with the bald notothen, Trematomus borchgrevinki.</title>
        <authorList>
            <person name="Rayamajhi N."/>
            <person name="Cheng C.C."/>
            <person name="Catchen J.M."/>
        </authorList>
    </citation>
    <scope>NUCLEOTIDE SEQUENCE [LARGE SCALE GENOMIC DNA]</scope>
    <source>
        <strain evidence="9">AGRC-2024</strain>
    </source>
</reference>
<dbReference type="GO" id="GO:0008236">
    <property type="term" value="F:serine-type peptidase activity"/>
    <property type="evidence" value="ECO:0007669"/>
    <property type="project" value="UniProtKB-KW"/>
</dbReference>
<keyword evidence="10" id="KW-1185">Reference proteome</keyword>
<dbReference type="FunFam" id="2.40.10.10:FF:000003">
    <property type="entry name" value="Transmembrane serine protease 3"/>
    <property type="match status" value="1"/>
</dbReference>
<sequence length="903" mass="98627">MLLLISLLLMGLHCLLGAPAGREVYRMPQSALKALSDRGTVVLEAAMTSALSTLDRASSERSRAEAGCRGCVPCLFQDCGQLSGSCSSPANALSEPSCDVISKAQKLQDEAERSWALSQACAYYQHRCPAGELDKESCIRIMGESCSARVLQCSLLNTMQNLEPATQTHAQAAVCGQRSSAVQNITQPRSRIVGGSPAPPGSWPWLVNLQLDGGLMCGGVLVDSSWVVTAAHCFAGSRSESYWTAVVGEFDITKTDPDEQVLKVNRIIPHPKFNPKTFNNDIALVELASPVVLSGRVTPVCLPSGMEPPTGSPCLVAGWGSLYEDGPSADVVMEAKVPLLPQSTCKSALGKELVTNTMLCAGYLSGGIDSCQGDSGGPLIYQDRISGRFQLFGITSWGDGCGEKGKPGVYTRVSAFSDWIQAEIHKSFGSREPTCQELLKTTEMTEEEQRSEFSSICRFYTLTCPPGQSASACSRMAEDKCLTRFKKCQLRSFIQTLLDLLQRAEDYIRDKVDLTFFTQTLPQLVEHIYSTAFIHTRERRDLALSPRLTQIKEQLGGAMVPTQQGPSPVPPSLFREVGPSVDDWEKYLRNIAEDLDKQQNDKSTDTSTPKRQEDNLFLQTEDSSVHQLEAEFQSFISALRSKLESRAAPPILSMDTVYLQEESPNSPHSTSSSTGASSSSSSSSSQEPQKPWSLLTALMNEIQKVRTQDEGVTEDESQSVTLPDKDSSSDLNWSVTSEDFTFVENGDGTEIKYSALPLPVQSTSVVTEGAPRSETTADPRQAVQAVKTRSLHRIYRSLLRKRQTPGASGKICPGVRETSQQVSQVRDSYSWVLSIPSKNLRMSFQEVLVDLSSKNDRGLYQARVRAVVGGRPLTFYSLVGLENESFYRSVPRIISVALDALKV</sequence>
<keyword evidence="1 5" id="KW-0645">Protease</keyword>
<dbReference type="SUPFAM" id="SSF50494">
    <property type="entry name" value="Trypsin-like serine proteases"/>
    <property type="match status" value="1"/>
</dbReference>
<dbReference type="Pfam" id="PF00089">
    <property type="entry name" value="Trypsin"/>
    <property type="match status" value="1"/>
</dbReference>
<dbReference type="PANTHER" id="PTHR24252:SF10">
    <property type="entry name" value="SERINE PROTEASE 56"/>
    <property type="match status" value="1"/>
</dbReference>
<feature type="domain" description="Peptidase S1" evidence="8">
    <location>
        <begin position="192"/>
        <end position="425"/>
    </location>
</feature>
<dbReference type="PROSITE" id="PS00134">
    <property type="entry name" value="TRYPSIN_HIS"/>
    <property type="match status" value="1"/>
</dbReference>
<keyword evidence="4" id="KW-1015">Disulfide bond</keyword>
<dbReference type="EMBL" id="JBIYXZ010002077">
    <property type="protein sequence ID" value="KAL3055076.1"/>
    <property type="molecule type" value="Genomic_DNA"/>
</dbReference>
<reference evidence="9 10" key="2">
    <citation type="journal article" date="2024" name="G3 (Bethesda)">
        <title>The genome of the cryopelagic Antarctic bald notothen, Trematomus borchgrevinki.</title>
        <authorList>
            <person name="Rayamajhi N."/>
            <person name="Rivera-Colon A.G."/>
            <person name="Minhas B.F."/>
            <person name="Cheng C.C."/>
            <person name="Catchen J.M."/>
        </authorList>
    </citation>
    <scope>NUCLEOTIDE SEQUENCE [LARGE SCALE GENOMIC DNA]</scope>
    <source>
        <strain evidence="9">AGRC-2024</strain>
    </source>
</reference>
<dbReference type="CDD" id="cd00190">
    <property type="entry name" value="Tryp_SPc"/>
    <property type="match status" value="1"/>
</dbReference>
<evidence type="ECO:0000256" key="5">
    <source>
        <dbReference type="RuleBase" id="RU363034"/>
    </source>
</evidence>
<accession>A0ABD2GNC2</accession>
<feature type="region of interest" description="Disordered" evidence="6">
    <location>
        <begin position="706"/>
        <end position="731"/>
    </location>
</feature>
<comment type="caution">
    <text evidence="9">The sequence shown here is derived from an EMBL/GenBank/DDBJ whole genome shotgun (WGS) entry which is preliminary data.</text>
</comment>
<evidence type="ECO:0000259" key="8">
    <source>
        <dbReference type="PROSITE" id="PS50240"/>
    </source>
</evidence>
<dbReference type="PANTHER" id="PTHR24252">
    <property type="entry name" value="ACROSIN-RELATED"/>
    <property type="match status" value="1"/>
</dbReference>
<dbReference type="InterPro" id="IPR033116">
    <property type="entry name" value="TRYPSIN_SER"/>
</dbReference>
<evidence type="ECO:0000256" key="3">
    <source>
        <dbReference type="ARBA" id="ARBA00022825"/>
    </source>
</evidence>
<feature type="chain" id="PRO_5044805668" description="Peptidase S1 domain-containing protein" evidence="7">
    <location>
        <begin position="18"/>
        <end position="903"/>
    </location>
</feature>
<name>A0ABD2GNC2_PAGBO</name>
<evidence type="ECO:0000313" key="9">
    <source>
        <dbReference type="EMBL" id="KAL3055076.1"/>
    </source>
</evidence>
<dbReference type="InterPro" id="IPR001314">
    <property type="entry name" value="Peptidase_S1A"/>
</dbReference>
<dbReference type="InterPro" id="IPR009003">
    <property type="entry name" value="Peptidase_S1_PA"/>
</dbReference>
<evidence type="ECO:0000313" key="10">
    <source>
        <dbReference type="Proteomes" id="UP001619887"/>
    </source>
</evidence>
<feature type="region of interest" description="Disordered" evidence="6">
    <location>
        <begin position="593"/>
        <end position="615"/>
    </location>
</feature>
<evidence type="ECO:0000256" key="1">
    <source>
        <dbReference type="ARBA" id="ARBA00022670"/>
    </source>
</evidence>
<dbReference type="SMART" id="SM00020">
    <property type="entry name" value="Tryp_SPc"/>
    <property type="match status" value="1"/>
</dbReference>
<dbReference type="PROSITE" id="PS00135">
    <property type="entry name" value="TRYPSIN_SER"/>
    <property type="match status" value="1"/>
</dbReference>
<feature type="region of interest" description="Disordered" evidence="6">
    <location>
        <begin position="661"/>
        <end position="690"/>
    </location>
</feature>
<evidence type="ECO:0000256" key="2">
    <source>
        <dbReference type="ARBA" id="ARBA00022801"/>
    </source>
</evidence>
<dbReference type="Gene3D" id="2.40.10.10">
    <property type="entry name" value="Trypsin-like serine proteases"/>
    <property type="match status" value="1"/>
</dbReference>